<gene>
    <name evidence="10" type="ORF">SI8410_11015512</name>
</gene>
<dbReference type="CDD" id="cd21608">
    <property type="entry name" value="RRM2_NsCP33_like"/>
    <property type="match status" value="1"/>
</dbReference>
<evidence type="ECO:0000256" key="3">
    <source>
        <dbReference type="ARBA" id="ARBA00022640"/>
    </source>
</evidence>
<dbReference type="SMART" id="SM00360">
    <property type="entry name" value="RRM"/>
    <property type="match status" value="2"/>
</dbReference>
<dbReference type="SUPFAM" id="SSF54928">
    <property type="entry name" value="RNA-binding domain, RBD"/>
    <property type="match status" value="2"/>
</dbReference>
<feature type="domain" description="RRM" evidence="9">
    <location>
        <begin position="204"/>
        <end position="282"/>
    </location>
</feature>
<name>A0A7I8L6G0_SPIIN</name>
<feature type="domain" description="RRM" evidence="9">
    <location>
        <begin position="110"/>
        <end position="188"/>
    </location>
</feature>
<dbReference type="PANTHER" id="PTHR48025">
    <property type="entry name" value="OS02G0815200 PROTEIN"/>
    <property type="match status" value="1"/>
</dbReference>
<dbReference type="PANTHER" id="PTHR48025:SF3">
    <property type="entry name" value="31 KDA RIBONUCLEOPROTEIN, CHLOROPLASTIC-RELATED"/>
    <property type="match status" value="1"/>
</dbReference>
<evidence type="ECO:0000256" key="5">
    <source>
        <dbReference type="ARBA" id="ARBA00022737"/>
    </source>
</evidence>
<dbReference type="GO" id="GO:1990904">
    <property type="term" value="C:ribonucleoprotein complex"/>
    <property type="evidence" value="ECO:0007669"/>
    <property type="project" value="UniProtKB-KW"/>
</dbReference>
<evidence type="ECO:0000256" key="7">
    <source>
        <dbReference type="ARBA" id="ARBA00023274"/>
    </source>
</evidence>
<dbReference type="InterPro" id="IPR048289">
    <property type="entry name" value="RRM2_NsCP33-like"/>
</dbReference>
<evidence type="ECO:0000313" key="10">
    <source>
        <dbReference type="EMBL" id="CAA7404834.1"/>
    </source>
</evidence>
<evidence type="ECO:0000256" key="6">
    <source>
        <dbReference type="ARBA" id="ARBA00022884"/>
    </source>
</evidence>
<organism evidence="10 11">
    <name type="scientific">Spirodela intermedia</name>
    <name type="common">Intermediate duckweed</name>
    <dbReference type="NCBI Taxonomy" id="51605"/>
    <lineage>
        <taxon>Eukaryota</taxon>
        <taxon>Viridiplantae</taxon>
        <taxon>Streptophyta</taxon>
        <taxon>Embryophyta</taxon>
        <taxon>Tracheophyta</taxon>
        <taxon>Spermatophyta</taxon>
        <taxon>Magnoliopsida</taxon>
        <taxon>Liliopsida</taxon>
        <taxon>Araceae</taxon>
        <taxon>Lemnoideae</taxon>
        <taxon>Spirodela</taxon>
    </lineage>
</organism>
<dbReference type="InterPro" id="IPR050502">
    <property type="entry name" value="Euk_RNA-bind_prot"/>
</dbReference>
<keyword evidence="4" id="KW-0507">mRNA processing</keyword>
<evidence type="ECO:0000256" key="1">
    <source>
        <dbReference type="ARBA" id="ARBA00004229"/>
    </source>
</evidence>
<keyword evidence="3" id="KW-0934">Plastid</keyword>
<dbReference type="Proteomes" id="UP000663760">
    <property type="component" value="Chromosome 11"/>
</dbReference>
<dbReference type="AlphaFoldDB" id="A0A7I8L6G0"/>
<protein>
    <recommendedName>
        <fullName evidence="9">RRM domain-containing protein</fullName>
    </recommendedName>
</protein>
<comment type="subcellular location">
    <subcellularLocation>
        <location evidence="1">Plastid</location>
        <location evidence="1">Chloroplast</location>
    </subcellularLocation>
</comment>
<dbReference type="InterPro" id="IPR012677">
    <property type="entry name" value="Nucleotide-bd_a/b_plait_sf"/>
</dbReference>
<evidence type="ECO:0000256" key="2">
    <source>
        <dbReference type="ARBA" id="ARBA00022528"/>
    </source>
</evidence>
<evidence type="ECO:0000256" key="8">
    <source>
        <dbReference type="PROSITE-ProRule" id="PRU00176"/>
    </source>
</evidence>
<dbReference type="EMBL" id="LR746274">
    <property type="protein sequence ID" value="CAA7404834.1"/>
    <property type="molecule type" value="Genomic_DNA"/>
</dbReference>
<dbReference type="InterPro" id="IPR035979">
    <property type="entry name" value="RBD_domain_sf"/>
</dbReference>
<dbReference type="OrthoDB" id="439808at2759"/>
<reference evidence="10" key="1">
    <citation type="submission" date="2020-02" db="EMBL/GenBank/DDBJ databases">
        <authorList>
            <person name="Scholz U."/>
            <person name="Mascher M."/>
            <person name="Fiebig A."/>
        </authorList>
    </citation>
    <scope>NUCLEOTIDE SEQUENCE</scope>
</reference>
<accession>A0A7I8L6G0</accession>
<sequence>MAISVSQAFKAAAASTMYDGCLSSLPPRLSAVASQLYLPARPTRVLNLACSSSFSSSSFSSFPSLRLLRKSSGLGPFAVQTSNWTVDGTEAGLSEWGGEEGSYAEPLEEAKLFVGNLSYDMDSEKLAQLFQQAGVVEVAEVVYNKETGRSRGFGFVNMSTVEESERAIEKFNGYSAEGRPLTVNKASPRGSRPERRVREFESRPKAYVGNLAWSVDDARLEQVFSEYGKVVDARVVCDQETGRSRGFGFVTMSTQEEFDDAIASLDGQNLDGRTIRVNAAESKPRRMSF</sequence>
<evidence type="ECO:0000256" key="4">
    <source>
        <dbReference type="ARBA" id="ARBA00022664"/>
    </source>
</evidence>
<evidence type="ECO:0000313" key="11">
    <source>
        <dbReference type="Proteomes" id="UP000663760"/>
    </source>
</evidence>
<dbReference type="GO" id="GO:0009535">
    <property type="term" value="C:chloroplast thylakoid membrane"/>
    <property type="evidence" value="ECO:0007669"/>
    <property type="project" value="TreeGrafter"/>
</dbReference>
<keyword evidence="2" id="KW-0150">Chloroplast</keyword>
<dbReference type="GO" id="GO:0003729">
    <property type="term" value="F:mRNA binding"/>
    <property type="evidence" value="ECO:0007669"/>
    <property type="project" value="TreeGrafter"/>
</dbReference>
<keyword evidence="7" id="KW-0687">Ribonucleoprotein</keyword>
<keyword evidence="6 8" id="KW-0694">RNA-binding</keyword>
<dbReference type="Gene3D" id="3.30.70.330">
    <property type="match status" value="2"/>
</dbReference>
<evidence type="ECO:0000259" key="9">
    <source>
        <dbReference type="PROSITE" id="PS50102"/>
    </source>
</evidence>
<dbReference type="GO" id="GO:1901259">
    <property type="term" value="P:chloroplast rRNA processing"/>
    <property type="evidence" value="ECO:0007669"/>
    <property type="project" value="TreeGrafter"/>
</dbReference>
<keyword evidence="11" id="KW-1185">Reference proteome</keyword>
<dbReference type="GO" id="GO:0006397">
    <property type="term" value="P:mRNA processing"/>
    <property type="evidence" value="ECO:0007669"/>
    <property type="project" value="UniProtKB-KW"/>
</dbReference>
<dbReference type="PROSITE" id="PS50102">
    <property type="entry name" value="RRM"/>
    <property type="match status" value="2"/>
</dbReference>
<dbReference type="Pfam" id="PF00076">
    <property type="entry name" value="RRM_1"/>
    <property type="match status" value="2"/>
</dbReference>
<proteinExistence type="predicted"/>
<keyword evidence="5" id="KW-0677">Repeat</keyword>
<dbReference type="InterPro" id="IPR000504">
    <property type="entry name" value="RRM_dom"/>
</dbReference>